<evidence type="ECO:0000313" key="2">
    <source>
        <dbReference type="EMBL" id="ORI06403.1"/>
    </source>
</evidence>
<dbReference type="AlphaFoldDB" id="A0A1X0U199"/>
<evidence type="ECO:0000259" key="1">
    <source>
        <dbReference type="Pfam" id="PF17792"/>
    </source>
</evidence>
<gene>
    <name evidence="2" type="ORF">A3835_08525</name>
</gene>
<dbReference type="Proteomes" id="UP000192671">
    <property type="component" value="Unassembled WGS sequence"/>
</dbReference>
<protein>
    <submittedName>
        <fullName evidence="2">Thiamine-phosphate pyrophosphorylase</fullName>
    </submittedName>
</protein>
<dbReference type="EMBL" id="LVWL01000023">
    <property type="protein sequence ID" value="ORI06403.1"/>
    <property type="molecule type" value="Genomic_DNA"/>
</dbReference>
<evidence type="ECO:0000313" key="3">
    <source>
        <dbReference type="Proteomes" id="UP000192671"/>
    </source>
</evidence>
<reference evidence="2 3" key="1">
    <citation type="journal article" date="2017" name="Gene Rep">
        <title>The ribosomal RNA operon (rrn) of Campylobacter concisus supports molecular typing to genomospecies level.</title>
        <authorList>
            <person name="Huq M."/>
            <person name="Van T.T.H."/>
            <person name="Gurtler V."/>
            <person name="Elshagmani E."/>
            <person name="Allemailem K.S."/>
            <person name="Smooker P.M."/>
            <person name="Istivan T.S."/>
        </authorList>
    </citation>
    <scope>NUCLEOTIDE SEQUENCE [LARGE SCALE GENOMIC DNA]</scope>
    <source>
        <strain evidence="2 3">RCH 26</strain>
    </source>
</reference>
<dbReference type="InterPro" id="IPR041397">
    <property type="entry name" value="ThiD2"/>
</dbReference>
<dbReference type="Pfam" id="PF17792">
    <property type="entry name" value="ThiD2"/>
    <property type="match status" value="1"/>
</dbReference>
<name>A0A1X0U199_9BACT</name>
<proteinExistence type="predicted"/>
<feature type="domain" description="ThiD2" evidence="1">
    <location>
        <begin position="11"/>
        <end position="128"/>
    </location>
</feature>
<accession>A0A1X0U199</accession>
<organism evidence="2 3">
    <name type="scientific">Campylobacter concisus</name>
    <dbReference type="NCBI Taxonomy" id="199"/>
    <lineage>
        <taxon>Bacteria</taxon>
        <taxon>Pseudomonadati</taxon>
        <taxon>Campylobacterota</taxon>
        <taxon>Epsilonproteobacteria</taxon>
        <taxon>Campylobacterales</taxon>
        <taxon>Campylobacteraceae</taxon>
        <taxon>Campylobacter</taxon>
    </lineage>
</organism>
<comment type="caution">
    <text evidence="2">The sequence shown here is derived from an EMBL/GenBank/DDBJ whole genome shotgun (WGS) entry which is preliminary data.</text>
</comment>
<sequence>METTKDERIYRVIDANLNRLKEGLRVVEDIKRYVFDDAKLAYKIKSLRHKAKIPQKDFLKFRNSQNDVLKTSTKSEQERSNLDEIITANFKRAQESARVLEECFKLINLEQAELFKSIRYELYEIEKEL</sequence>